<dbReference type="PIRSF" id="PIRSF000429">
    <property type="entry name" value="Ac-CoA_Ac_transf"/>
    <property type="match status" value="1"/>
</dbReference>
<dbReference type="InterPro" id="IPR016039">
    <property type="entry name" value="Thiolase-like"/>
</dbReference>
<dbReference type="InterPro" id="IPR020616">
    <property type="entry name" value="Thiolase_N"/>
</dbReference>
<dbReference type="PANTHER" id="PTHR42870:SF1">
    <property type="entry name" value="NON-SPECIFIC LIPID-TRANSFER PROTEIN-LIKE 2"/>
    <property type="match status" value="1"/>
</dbReference>
<dbReference type="AlphaFoldDB" id="A0A100JHL6"/>
<organism evidence="3 4">
    <name type="scientific">Streptomyces scabiei</name>
    <dbReference type="NCBI Taxonomy" id="1930"/>
    <lineage>
        <taxon>Bacteria</taxon>
        <taxon>Bacillati</taxon>
        <taxon>Actinomycetota</taxon>
        <taxon>Actinomycetes</taxon>
        <taxon>Kitasatosporales</taxon>
        <taxon>Streptomycetaceae</taxon>
        <taxon>Streptomyces</taxon>
    </lineage>
</organism>
<comment type="caution">
    <text evidence="3">The sequence shown here is derived from an EMBL/GenBank/DDBJ whole genome shotgun (WGS) entry which is preliminary data.</text>
</comment>
<evidence type="ECO:0000313" key="3">
    <source>
        <dbReference type="EMBL" id="GAQ59704.1"/>
    </source>
</evidence>
<reference evidence="4" key="1">
    <citation type="submission" date="2015-11" db="EMBL/GenBank/DDBJ databases">
        <authorList>
            <consortium name="Cross-ministerial Strategic Innovation Promotion Program (SIP) consortium"/>
            <person name="Tomihama T."/>
            <person name="Ikenaga M."/>
            <person name="Sakai M."/>
            <person name="Okubo T."/>
            <person name="Ikeda S."/>
        </authorList>
    </citation>
    <scope>NUCLEOTIDE SEQUENCE [LARGE SCALE GENOMIC DNA]</scope>
    <source>
        <strain evidence="4">S58</strain>
    </source>
</reference>
<feature type="domain" description="Thiolase C-terminal" evidence="2">
    <location>
        <begin position="259"/>
        <end position="381"/>
    </location>
</feature>
<evidence type="ECO:0000259" key="2">
    <source>
        <dbReference type="Pfam" id="PF22691"/>
    </source>
</evidence>
<sequence length="384" mass="40516">MSRTDDVYVVGCGMHPFGRDESVTGMDMAERAVREALADAGVAWEDIGHAAGGSDVSGKPDTLVGRLGLTGVPFVNVQNGCATGASTVLAVANALRAGEAALGLAVGFDKHERGAFHVSAARYGLGDWYAETGMMLTTQFFALKTRRYLYEHGIPERALATIAARAFRNGAHHPLAWRRKPLTEREILDSAEVSPPLTQYMFCSPGQGAAALVLALGDRAFDLCERPVKLAALALRTRRFGSFEVFSPWLPPGPHRSPSVDAAEAAFRTAGVRPADVRVAQLQDTDSGSELIHLAETGLCGHGEQEELLARGDTDPTGRIPVNTDGGCLAGGEPVGASGLRQFHEVVRQLQGRAPGIQVPGAPRVGFTHVYGAPGISACSVLTV</sequence>
<reference evidence="4" key="3">
    <citation type="submission" date="2016-02" db="EMBL/GenBank/DDBJ databases">
        <title>Draft genome of pathogenic Streptomyces sp. in Japan.</title>
        <authorList>
            <person name="Tomihama T."/>
            <person name="Ikenaga M."/>
            <person name="Sakai M."/>
            <person name="Okubo T."/>
            <person name="Ikeda S."/>
        </authorList>
    </citation>
    <scope>NUCLEOTIDE SEQUENCE [LARGE SCALE GENOMIC DNA]</scope>
    <source>
        <strain evidence="4">S58</strain>
    </source>
</reference>
<dbReference type="GO" id="GO:0016747">
    <property type="term" value="F:acyltransferase activity, transferring groups other than amino-acyl groups"/>
    <property type="evidence" value="ECO:0007669"/>
    <property type="project" value="InterPro"/>
</dbReference>
<name>A0A100JHL6_STRSC</name>
<dbReference type="OrthoDB" id="9785768at2"/>
<dbReference type="EMBL" id="BCMM01000001">
    <property type="protein sequence ID" value="GAQ59704.1"/>
    <property type="molecule type" value="Genomic_DNA"/>
</dbReference>
<dbReference type="SUPFAM" id="SSF53901">
    <property type="entry name" value="Thiolase-like"/>
    <property type="match status" value="2"/>
</dbReference>
<gene>
    <name evidence="3" type="ORF">SsS58_00042</name>
</gene>
<reference evidence="3 4" key="2">
    <citation type="journal article" date="2016" name="Genome Announc.">
        <title>Draft Genome Sequences of Streptomyces scabiei S58, Streptomyces turgidiscabies T45, and Streptomyces acidiscabies a10, the Pathogens of Potato Common Scab, Isolated in Japan.</title>
        <authorList>
            <person name="Tomihama T."/>
            <person name="Nishi Y."/>
            <person name="Sakai M."/>
            <person name="Ikenaga M."/>
            <person name="Okubo T."/>
            <person name="Ikeda S."/>
        </authorList>
    </citation>
    <scope>NUCLEOTIDE SEQUENCE [LARGE SCALE GENOMIC DNA]</scope>
    <source>
        <strain evidence="3 4">S58</strain>
    </source>
</reference>
<dbReference type="Proteomes" id="UP000067448">
    <property type="component" value="Unassembled WGS sequence"/>
</dbReference>
<dbReference type="PANTHER" id="PTHR42870">
    <property type="entry name" value="ACETYL-COA C-ACETYLTRANSFERASE"/>
    <property type="match status" value="1"/>
</dbReference>
<dbReference type="InterPro" id="IPR002155">
    <property type="entry name" value="Thiolase"/>
</dbReference>
<dbReference type="CDD" id="cd00829">
    <property type="entry name" value="SCP-x_thiolase"/>
    <property type="match status" value="1"/>
</dbReference>
<proteinExistence type="predicted"/>
<evidence type="ECO:0000259" key="1">
    <source>
        <dbReference type="Pfam" id="PF00108"/>
    </source>
</evidence>
<dbReference type="RefSeq" id="WP_059077907.1">
    <property type="nucleotide sequence ID" value="NZ_BCMM01000001.1"/>
</dbReference>
<accession>A0A100JHL6</accession>
<dbReference type="InterPro" id="IPR055140">
    <property type="entry name" value="Thiolase_C_2"/>
</dbReference>
<protein>
    <submittedName>
        <fullName evidence="3">Lipid-transfer protein</fullName>
    </submittedName>
</protein>
<dbReference type="Pfam" id="PF00108">
    <property type="entry name" value="Thiolase_N"/>
    <property type="match status" value="1"/>
</dbReference>
<dbReference type="Pfam" id="PF22691">
    <property type="entry name" value="Thiolase_C_1"/>
    <property type="match status" value="1"/>
</dbReference>
<dbReference type="Gene3D" id="3.40.47.10">
    <property type="match status" value="1"/>
</dbReference>
<feature type="domain" description="Thiolase N-terminal" evidence="1">
    <location>
        <begin position="7"/>
        <end position="172"/>
    </location>
</feature>
<evidence type="ECO:0000313" key="4">
    <source>
        <dbReference type="Proteomes" id="UP000067448"/>
    </source>
</evidence>